<name>A0ABY6UH04_BIOOC</name>
<accession>A0ABY6UH04</accession>
<gene>
    <name evidence="2" type="ORF">CLO192961_LOCUS259081</name>
</gene>
<feature type="region of interest" description="Disordered" evidence="1">
    <location>
        <begin position="30"/>
        <end position="103"/>
    </location>
</feature>
<dbReference type="EMBL" id="CABFNS010000800">
    <property type="protein sequence ID" value="VUC29526.1"/>
    <property type="molecule type" value="Genomic_DNA"/>
</dbReference>
<reference evidence="2 3" key="1">
    <citation type="submission" date="2019-06" db="EMBL/GenBank/DDBJ databases">
        <authorList>
            <person name="Broberg M."/>
        </authorList>
    </citation>
    <scope>NUCLEOTIDE SEQUENCE [LARGE SCALE GENOMIC DNA]</scope>
</reference>
<evidence type="ECO:0000313" key="2">
    <source>
        <dbReference type="EMBL" id="VUC29526.1"/>
    </source>
</evidence>
<sequence length="179" mass="20228">MRRVKYDAADRIPYMQCRARHIACELIDSKRGRTKRSTPRRRLRSNHATTASIVGSPENLDQAQPSRNNFQNDQHEQVETSECPPAETGSIQQPEGRTDNSSDSLTLSYALQTARHAKEANSQHLPFQNLSCTSSNEGLIFHSSVTSLEPVSLQDALMMPDRQVSDKLIRSFFQHFFPA</sequence>
<feature type="compositionally biased region" description="Polar residues" evidence="1">
    <location>
        <begin position="46"/>
        <end position="72"/>
    </location>
</feature>
<keyword evidence="3" id="KW-1185">Reference proteome</keyword>
<dbReference type="Proteomes" id="UP000766486">
    <property type="component" value="Unassembled WGS sequence"/>
</dbReference>
<feature type="compositionally biased region" description="Basic residues" evidence="1">
    <location>
        <begin position="32"/>
        <end position="45"/>
    </location>
</feature>
<protein>
    <submittedName>
        <fullName evidence="2">Uncharacterized protein</fullName>
    </submittedName>
</protein>
<evidence type="ECO:0000256" key="1">
    <source>
        <dbReference type="SAM" id="MobiDB-lite"/>
    </source>
</evidence>
<proteinExistence type="predicted"/>
<comment type="caution">
    <text evidence="2">The sequence shown here is derived from an EMBL/GenBank/DDBJ whole genome shotgun (WGS) entry which is preliminary data.</text>
</comment>
<feature type="compositionally biased region" description="Polar residues" evidence="1">
    <location>
        <begin position="89"/>
        <end position="103"/>
    </location>
</feature>
<evidence type="ECO:0000313" key="3">
    <source>
        <dbReference type="Proteomes" id="UP000766486"/>
    </source>
</evidence>
<organism evidence="2 3">
    <name type="scientific">Bionectria ochroleuca</name>
    <name type="common">Gliocladium roseum</name>
    <dbReference type="NCBI Taxonomy" id="29856"/>
    <lineage>
        <taxon>Eukaryota</taxon>
        <taxon>Fungi</taxon>
        <taxon>Dikarya</taxon>
        <taxon>Ascomycota</taxon>
        <taxon>Pezizomycotina</taxon>
        <taxon>Sordariomycetes</taxon>
        <taxon>Hypocreomycetidae</taxon>
        <taxon>Hypocreales</taxon>
        <taxon>Bionectriaceae</taxon>
        <taxon>Clonostachys</taxon>
    </lineage>
</organism>